<proteinExistence type="predicted"/>
<gene>
    <name evidence="1" type="ORF">KIL84_010102</name>
</gene>
<reference evidence="1" key="1">
    <citation type="submission" date="2021-09" db="EMBL/GenBank/DDBJ databases">
        <title>The genome of Mauremys mutica provides insights into the evolution of semi-aquatic lifestyle.</title>
        <authorList>
            <person name="Gong S."/>
            <person name="Gao Y."/>
        </authorList>
    </citation>
    <scope>NUCLEOTIDE SEQUENCE</scope>
    <source>
        <strain evidence="1">MM-2020</strain>
        <tissue evidence="1">Muscle</tissue>
    </source>
</reference>
<dbReference type="AlphaFoldDB" id="A0A9D3XN76"/>
<protein>
    <submittedName>
        <fullName evidence="1">Uncharacterized protein</fullName>
    </submittedName>
</protein>
<evidence type="ECO:0000313" key="2">
    <source>
        <dbReference type="Proteomes" id="UP000827986"/>
    </source>
</evidence>
<name>A0A9D3XN76_9SAUR</name>
<accession>A0A9D3XN76</accession>
<comment type="caution">
    <text evidence="1">The sequence shown here is derived from an EMBL/GenBank/DDBJ whole genome shotgun (WGS) entry which is preliminary data.</text>
</comment>
<evidence type="ECO:0000313" key="1">
    <source>
        <dbReference type="EMBL" id="KAH1182348.1"/>
    </source>
</evidence>
<sequence>MRRLEEHTCVHTSWASPGDSLCSSWPSQHSPASCSAAEGLVVAVEGFSPALHAQHKHNPHKDSARNPGDLVLRLLPHPGLHPPFQAGWTSCAEPAPSCRISGNVLSWVGHVSRAPVNSSIRSASHAS</sequence>
<keyword evidence="2" id="KW-1185">Reference proteome</keyword>
<organism evidence="1 2">
    <name type="scientific">Mauremys mutica</name>
    <name type="common">yellowpond turtle</name>
    <dbReference type="NCBI Taxonomy" id="74926"/>
    <lineage>
        <taxon>Eukaryota</taxon>
        <taxon>Metazoa</taxon>
        <taxon>Chordata</taxon>
        <taxon>Craniata</taxon>
        <taxon>Vertebrata</taxon>
        <taxon>Euteleostomi</taxon>
        <taxon>Archelosauria</taxon>
        <taxon>Testudinata</taxon>
        <taxon>Testudines</taxon>
        <taxon>Cryptodira</taxon>
        <taxon>Durocryptodira</taxon>
        <taxon>Testudinoidea</taxon>
        <taxon>Geoemydidae</taxon>
        <taxon>Geoemydinae</taxon>
        <taxon>Mauremys</taxon>
    </lineage>
</organism>
<dbReference type="Proteomes" id="UP000827986">
    <property type="component" value="Unassembled WGS sequence"/>
</dbReference>
<dbReference type="EMBL" id="JAHDVG010000467">
    <property type="protein sequence ID" value="KAH1182348.1"/>
    <property type="molecule type" value="Genomic_DNA"/>
</dbReference>